<comment type="similarity">
    <text evidence="8">Belongs to the RNase Y family.</text>
</comment>
<evidence type="ECO:0000313" key="12">
    <source>
        <dbReference type="EMBL" id="KRN79173.1"/>
    </source>
</evidence>
<dbReference type="FunFam" id="3.30.1370.10:FF:000006">
    <property type="entry name" value="Ribonuclease Y"/>
    <property type="match status" value="1"/>
</dbReference>
<dbReference type="Gene3D" id="3.30.300.20">
    <property type="match status" value="1"/>
</dbReference>
<dbReference type="SUPFAM" id="SSF109604">
    <property type="entry name" value="HD-domain/PDEase-like"/>
    <property type="match status" value="1"/>
</dbReference>
<protein>
    <recommendedName>
        <fullName evidence="8 9">Ribonuclease Y</fullName>
        <shortName evidence="8">RNase Y</shortName>
        <ecNumber evidence="8 9">3.1.-.-</ecNumber>
    </recommendedName>
</protein>
<proteinExistence type="inferred from homology"/>
<evidence type="ECO:0000256" key="3">
    <source>
        <dbReference type="ARBA" id="ARBA00022759"/>
    </source>
</evidence>
<dbReference type="InterPro" id="IPR036612">
    <property type="entry name" value="KH_dom_type_1_sf"/>
</dbReference>
<keyword evidence="6" id="KW-1133">Transmembrane helix</keyword>
<evidence type="ECO:0000256" key="8">
    <source>
        <dbReference type="HAMAP-Rule" id="MF_00335"/>
    </source>
</evidence>
<evidence type="ECO:0000256" key="9">
    <source>
        <dbReference type="NCBIfam" id="TIGR03319"/>
    </source>
</evidence>
<sequence length="520" mass="57936">MMLLAIIGCAAIAIIVGFLLGQYTHKRTVEKKLDAAHKNANDILADAKKQAQSEFKASTLKAKEKGNAYRSKVEKGLKKRRADIQRQEDYLLKREEALDRKDRSFEKRDNNLNQQEEKLSNEKKGLIKKQQDADALIAKRQEEVTRVASLTQEEARDLVIDETKKSLADVRAQMIKQNYESAKKTSVRDAKNLIVEALQQSMADIVSETTVSVVTLPNDDMKGRIIGREGRNIRTFETLTGIDLIIDDTPNAVVLSGFNPIRREIAKMALEKLIKDGRIHPARIEEMVEKSKKELKQQIQETGENVIFDLGIHSMNPDLIRLIGQLKYKISYGQNVLSRSIQVAKLAGVFAAELGEDVTLAKRAGLLHEIGKASTSGADESYVDAGIDIAKKYGEDPVVIDAIRLGEPGSEPHSMVAELVEVADRISIARPGAKSDSLESFVHRLEKLEAISNSFDEVEKSYAVQAGREIRVIAQPDKISDSQAIVLAREIKDKIEKEMSHPGHAKVTVIREVRSVDYAK</sequence>
<evidence type="ECO:0000313" key="13">
    <source>
        <dbReference type="Proteomes" id="UP000051565"/>
    </source>
</evidence>
<keyword evidence="3 8" id="KW-0255">Endonuclease</keyword>
<comment type="function">
    <text evidence="8">Endoribonuclease that initiates mRNA decay.</text>
</comment>
<keyword evidence="5 8" id="KW-0694">RNA-binding</keyword>
<dbReference type="PROSITE" id="PS50084">
    <property type="entry name" value="KH_TYPE_1"/>
    <property type="match status" value="1"/>
</dbReference>
<dbReference type="Pfam" id="PF12072">
    <property type="entry name" value="RNase_Y_N"/>
    <property type="match status" value="1"/>
</dbReference>
<reference evidence="12 13" key="1">
    <citation type="journal article" date="2015" name="Genome Announc.">
        <title>Expanding the biotechnology potential of lactobacilli through comparative genomics of 213 strains and associated genera.</title>
        <authorList>
            <person name="Sun Z."/>
            <person name="Harris H.M."/>
            <person name="McCann A."/>
            <person name="Guo C."/>
            <person name="Argimon S."/>
            <person name="Zhang W."/>
            <person name="Yang X."/>
            <person name="Jeffery I.B."/>
            <person name="Cooney J.C."/>
            <person name="Kagawa T.F."/>
            <person name="Liu W."/>
            <person name="Song Y."/>
            <person name="Salvetti E."/>
            <person name="Wrobel A."/>
            <person name="Rasinkangas P."/>
            <person name="Parkhill J."/>
            <person name="Rea M.C."/>
            <person name="O'Sullivan O."/>
            <person name="Ritari J."/>
            <person name="Douillard F.P."/>
            <person name="Paul Ross R."/>
            <person name="Yang R."/>
            <person name="Briner A.E."/>
            <person name="Felis G.E."/>
            <person name="de Vos W.M."/>
            <person name="Barrangou R."/>
            <person name="Klaenhammer T.R."/>
            <person name="Caufield P.W."/>
            <person name="Cui Y."/>
            <person name="Zhang H."/>
            <person name="O'Toole P.W."/>
        </authorList>
    </citation>
    <scope>NUCLEOTIDE SEQUENCE [LARGE SCALE GENOMIC DNA]</scope>
    <source>
        <strain evidence="12 13">DSM 20690</strain>
    </source>
</reference>
<dbReference type="SMART" id="SM00322">
    <property type="entry name" value="KH"/>
    <property type="match status" value="1"/>
</dbReference>
<dbReference type="STRING" id="53444.AYR59_06395"/>
<dbReference type="GO" id="GO:0006402">
    <property type="term" value="P:mRNA catabolic process"/>
    <property type="evidence" value="ECO:0007669"/>
    <property type="project" value="UniProtKB-UniRule"/>
</dbReference>
<feature type="region of interest" description="Disordered" evidence="10">
    <location>
        <begin position="102"/>
        <end position="125"/>
    </location>
</feature>
<comment type="caution">
    <text evidence="12">The sequence shown here is derived from an EMBL/GenBank/DDBJ whole genome shotgun (WGS) entry which is preliminary data.</text>
</comment>
<evidence type="ECO:0000256" key="6">
    <source>
        <dbReference type="ARBA" id="ARBA00022989"/>
    </source>
</evidence>
<dbReference type="CDD" id="cd22431">
    <property type="entry name" value="KH-I_RNaseY"/>
    <property type="match status" value="1"/>
</dbReference>
<dbReference type="InterPro" id="IPR015946">
    <property type="entry name" value="KH_dom-like_a/b"/>
</dbReference>
<dbReference type="EMBL" id="JQBT01000032">
    <property type="protein sequence ID" value="KRN79173.1"/>
    <property type="molecule type" value="Genomic_DNA"/>
</dbReference>
<dbReference type="PANTHER" id="PTHR12826:SF15">
    <property type="entry name" value="RIBONUCLEASE Y"/>
    <property type="match status" value="1"/>
</dbReference>
<evidence type="ECO:0000259" key="11">
    <source>
        <dbReference type="PROSITE" id="PS51831"/>
    </source>
</evidence>
<dbReference type="InterPro" id="IPR003607">
    <property type="entry name" value="HD/PDEase_dom"/>
</dbReference>
<dbReference type="PANTHER" id="PTHR12826">
    <property type="entry name" value="RIBONUCLEASE Y"/>
    <property type="match status" value="1"/>
</dbReference>
<gene>
    <name evidence="8" type="primary">rny</name>
    <name evidence="12" type="ORF">IV52_GL000579</name>
</gene>
<dbReference type="PATRIC" id="fig|1122148.6.peg.599"/>
<dbReference type="GO" id="GO:0005886">
    <property type="term" value="C:plasma membrane"/>
    <property type="evidence" value="ECO:0007669"/>
    <property type="project" value="UniProtKB-UniRule"/>
</dbReference>
<dbReference type="Pfam" id="PF00013">
    <property type="entry name" value="KH_1"/>
    <property type="match status" value="1"/>
</dbReference>
<dbReference type="SUPFAM" id="SSF54791">
    <property type="entry name" value="Eukaryotic type KH-domain (KH-domain type I)"/>
    <property type="match status" value="1"/>
</dbReference>
<keyword evidence="7" id="KW-0472">Membrane</keyword>
<dbReference type="InterPro" id="IPR004087">
    <property type="entry name" value="KH_dom"/>
</dbReference>
<dbReference type="InterPro" id="IPR006675">
    <property type="entry name" value="HDIG_dom"/>
</dbReference>
<dbReference type="EC" id="3.1.-.-" evidence="8 9"/>
<feature type="domain" description="HD" evidence="11">
    <location>
        <begin position="336"/>
        <end position="429"/>
    </location>
</feature>
<dbReference type="PROSITE" id="PS51831">
    <property type="entry name" value="HD"/>
    <property type="match status" value="1"/>
</dbReference>
<dbReference type="GO" id="GO:0003723">
    <property type="term" value="F:RNA binding"/>
    <property type="evidence" value="ECO:0007669"/>
    <property type="project" value="UniProtKB-UniRule"/>
</dbReference>
<evidence type="ECO:0000256" key="5">
    <source>
        <dbReference type="ARBA" id="ARBA00022884"/>
    </source>
</evidence>
<dbReference type="GO" id="GO:0004521">
    <property type="term" value="F:RNA endonuclease activity"/>
    <property type="evidence" value="ECO:0007669"/>
    <property type="project" value="UniProtKB-UniRule"/>
</dbReference>
<dbReference type="SMART" id="SM00471">
    <property type="entry name" value="HDc"/>
    <property type="match status" value="1"/>
</dbReference>
<organism evidence="12 13">
    <name type="scientific">Fructilactobacillus lindneri DSM 20690 = JCM 11027</name>
    <dbReference type="NCBI Taxonomy" id="1122148"/>
    <lineage>
        <taxon>Bacteria</taxon>
        <taxon>Bacillati</taxon>
        <taxon>Bacillota</taxon>
        <taxon>Bacilli</taxon>
        <taxon>Lactobacillales</taxon>
        <taxon>Lactobacillaceae</taxon>
        <taxon>Fructilactobacillus</taxon>
    </lineage>
</organism>
<dbReference type="InterPro" id="IPR017705">
    <property type="entry name" value="Ribonuclease_Y"/>
</dbReference>
<keyword evidence="1" id="KW-0812">Transmembrane</keyword>
<evidence type="ECO:0000256" key="7">
    <source>
        <dbReference type="ARBA" id="ARBA00023136"/>
    </source>
</evidence>
<evidence type="ECO:0000256" key="1">
    <source>
        <dbReference type="ARBA" id="ARBA00022692"/>
    </source>
</evidence>
<dbReference type="Pfam" id="PF01966">
    <property type="entry name" value="HD"/>
    <property type="match status" value="1"/>
</dbReference>
<dbReference type="AlphaFoldDB" id="A0A0R2JUY4"/>
<dbReference type="Gene3D" id="1.10.3210.10">
    <property type="entry name" value="Hypothetical protein af1432"/>
    <property type="match status" value="1"/>
</dbReference>
<dbReference type="NCBIfam" id="TIGR03319">
    <property type="entry name" value="RNase_Y"/>
    <property type="match status" value="1"/>
</dbReference>
<dbReference type="InterPro" id="IPR022711">
    <property type="entry name" value="RNase_Y_N"/>
</dbReference>
<dbReference type="Proteomes" id="UP000051565">
    <property type="component" value="Unassembled WGS sequence"/>
</dbReference>
<evidence type="ECO:0000256" key="10">
    <source>
        <dbReference type="SAM" id="MobiDB-lite"/>
    </source>
</evidence>
<dbReference type="InterPro" id="IPR006674">
    <property type="entry name" value="HD_domain"/>
</dbReference>
<accession>A0A0R2JUY4</accession>
<keyword evidence="13" id="KW-1185">Reference proteome</keyword>
<dbReference type="GO" id="GO:0016787">
    <property type="term" value="F:hydrolase activity"/>
    <property type="evidence" value="ECO:0007669"/>
    <property type="project" value="UniProtKB-KW"/>
</dbReference>
<dbReference type="InterPro" id="IPR004088">
    <property type="entry name" value="KH_dom_type_1"/>
</dbReference>
<name>A0A0R2JUY4_9LACO</name>
<dbReference type="HAMAP" id="MF_00335">
    <property type="entry name" value="RNase_Y"/>
    <property type="match status" value="1"/>
</dbReference>
<evidence type="ECO:0000256" key="2">
    <source>
        <dbReference type="ARBA" id="ARBA00022722"/>
    </source>
</evidence>
<keyword evidence="2 8" id="KW-0540">Nuclease</keyword>
<evidence type="ECO:0000256" key="4">
    <source>
        <dbReference type="ARBA" id="ARBA00022801"/>
    </source>
</evidence>
<keyword evidence="4 8" id="KW-0378">Hydrolase</keyword>
<dbReference type="NCBIfam" id="TIGR00277">
    <property type="entry name" value="HDIG"/>
    <property type="match status" value="1"/>
</dbReference>